<gene>
    <name evidence="2" type="ORF">RUM44_006590</name>
</gene>
<organism evidence="2 3">
    <name type="scientific">Polyplax serrata</name>
    <name type="common">Common mouse louse</name>
    <dbReference type="NCBI Taxonomy" id="468196"/>
    <lineage>
        <taxon>Eukaryota</taxon>
        <taxon>Metazoa</taxon>
        <taxon>Ecdysozoa</taxon>
        <taxon>Arthropoda</taxon>
        <taxon>Hexapoda</taxon>
        <taxon>Insecta</taxon>
        <taxon>Pterygota</taxon>
        <taxon>Neoptera</taxon>
        <taxon>Paraneoptera</taxon>
        <taxon>Psocodea</taxon>
        <taxon>Troctomorpha</taxon>
        <taxon>Phthiraptera</taxon>
        <taxon>Anoplura</taxon>
        <taxon>Polyplacidae</taxon>
        <taxon>Polyplax</taxon>
    </lineage>
</organism>
<feature type="compositionally biased region" description="Low complexity" evidence="1">
    <location>
        <begin position="46"/>
        <end position="72"/>
    </location>
</feature>
<evidence type="ECO:0000256" key="1">
    <source>
        <dbReference type="SAM" id="MobiDB-lite"/>
    </source>
</evidence>
<protein>
    <submittedName>
        <fullName evidence="2">Uncharacterized protein</fullName>
    </submittedName>
</protein>
<reference evidence="2 3" key="1">
    <citation type="submission" date="2023-09" db="EMBL/GenBank/DDBJ databases">
        <title>Genomes of two closely related lineages of the louse Polyplax serrata with different host specificities.</title>
        <authorList>
            <person name="Martinu J."/>
            <person name="Tarabai H."/>
            <person name="Stefka J."/>
            <person name="Hypsa V."/>
        </authorList>
    </citation>
    <scope>NUCLEOTIDE SEQUENCE [LARGE SCALE GENOMIC DNA]</scope>
    <source>
        <strain evidence="2">98ZLc_SE</strain>
    </source>
</reference>
<proteinExistence type="predicted"/>
<dbReference type="EMBL" id="JAWJWF010000048">
    <property type="protein sequence ID" value="KAK6620189.1"/>
    <property type="molecule type" value="Genomic_DNA"/>
</dbReference>
<name>A0ABR1AIG9_POLSC</name>
<dbReference type="Proteomes" id="UP001359485">
    <property type="component" value="Unassembled WGS sequence"/>
</dbReference>
<evidence type="ECO:0000313" key="3">
    <source>
        <dbReference type="Proteomes" id="UP001359485"/>
    </source>
</evidence>
<comment type="caution">
    <text evidence="2">The sequence shown here is derived from an EMBL/GenBank/DDBJ whole genome shotgun (WGS) entry which is preliminary data.</text>
</comment>
<feature type="region of interest" description="Disordered" evidence="1">
    <location>
        <begin position="45"/>
        <end position="72"/>
    </location>
</feature>
<evidence type="ECO:0000313" key="2">
    <source>
        <dbReference type="EMBL" id="KAK6620189.1"/>
    </source>
</evidence>
<accession>A0ABR1AIG9</accession>
<keyword evidence="3" id="KW-1185">Reference proteome</keyword>
<sequence length="72" mass="8387">MATIRRRSRAFRASQKTLPSFEKFMTLFPQLDHQKRVIAKSLKTQKWPNRSSWSSHSVSESSSKKWTASDSD</sequence>